<dbReference type="HAMAP" id="MF_00560">
    <property type="entry name" value="Tran_acon_Me_trans"/>
    <property type="match status" value="1"/>
</dbReference>
<evidence type="ECO:0000259" key="6">
    <source>
        <dbReference type="Pfam" id="PF13649"/>
    </source>
</evidence>
<dbReference type="NCBIfam" id="NF010703">
    <property type="entry name" value="PRK14103.1"/>
    <property type="match status" value="1"/>
</dbReference>
<dbReference type="Gene3D" id="3.40.50.150">
    <property type="entry name" value="Vaccinia Virus protein VP39"/>
    <property type="match status" value="1"/>
</dbReference>
<dbReference type="InterPro" id="IPR023506">
    <property type="entry name" value="Trans-aconitate_MeTrfase"/>
</dbReference>
<name>A0ABY6FWD3_9MICC</name>
<keyword evidence="3 5" id="KW-0808">Transferase</keyword>
<comment type="catalytic activity">
    <reaction evidence="5">
        <text>trans-aconitate + S-adenosyl-L-methionine = (E)-3-(methoxycarbonyl)pent-2-enedioate + S-adenosyl-L-homocysteine</text>
        <dbReference type="Rhea" id="RHEA:14969"/>
        <dbReference type="ChEBI" id="CHEBI:15708"/>
        <dbReference type="ChEBI" id="CHEBI:57470"/>
        <dbReference type="ChEBI" id="CHEBI:57856"/>
        <dbReference type="ChEBI" id="CHEBI:59789"/>
        <dbReference type="EC" id="2.1.1.144"/>
    </reaction>
</comment>
<reference evidence="7" key="1">
    <citation type="submission" date="2022-09" db="EMBL/GenBank/DDBJ databases">
        <authorList>
            <person name="Li D."/>
            <person name="Cheng J."/>
            <person name="Li Y."/>
        </authorList>
    </citation>
    <scope>NUCLEOTIDE SEQUENCE</scope>
    <source>
        <strain evidence="7">DL</strain>
    </source>
</reference>
<dbReference type="PANTHER" id="PTHR43861">
    <property type="entry name" value="TRANS-ACONITATE 2-METHYLTRANSFERASE-RELATED"/>
    <property type="match status" value="1"/>
</dbReference>
<dbReference type="CDD" id="cd02440">
    <property type="entry name" value="AdoMet_MTases"/>
    <property type="match status" value="1"/>
</dbReference>
<evidence type="ECO:0000256" key="1">
    <source>
        <dbReference type="ARBA" id="ARBA00022490"/>
    </source>
</evidence>
<comment type="similarity">
    <text evidence="5">Belongs to the methyltransferase superfamily. Tam family.</text>
</comment>
<keyword evidence="8" id="KW-1185">Reference proteome</keyword>
<dbReference type="EC" id="2.1.1.144" evidence="5"/>
<evidence type="ECO:0000256" key="3">
    <source>
        <dbReference type="ARBA" id="ARBA00022679"/>
    </source>
</evidence>
<organism evidence="7 8">
    <name type="scientific">Arthrobacter koreensis</name>
    <dbReference type="NCBI Taxonomy" id="199136"/>
    <lineage>
        <taxon>Bacteria</taxon>
        <taxon>Bacillati</taxon>
        <taxon>Actinomycetota</taxon>
        <taxon>Actinomycetes</taxon>
        <taxon>Micrococcales</taxon>
        <taxon>Micrococcaceae</taxon>
        <taxon>Arthrobacter</taxon>
    </lineage>
</organism>
<dbReference type="EMBL" id="CP106856">
    <property type="protein sequence ID" value="UYB37553.1"/>
    <property type="molecule type" value="Genomic_DNA"/>
</dbReference>
<dbReference type="SUPFAM" id="SSF53335">
    <property type="entry name" value="S-adenosyl-L-methionine-dependent methyltransferases"/>
    <property type="match status" value="1"/>
</dbReference>
<evidence type="ECO:0000313" key="7">
    <source>
        <dbReference type="EMBL" id="UYB37553.1"/>
    </source>
</evidence>
<proteinExistence type="inferred from homology"/>
<dbReference type="InterPro" id="IPR041698">
    <property type="entry name" value="Methyltransf_25"/>
</dbReference>
<evidence type="ECO:0000256" key="4">
    <source>
        <dbReference type="ARBA" id="ARBA00022691"/>
    </source>
</evidence>
<dbReference type="Gene3D" id="1.10.150.290">
    <property type="entry name" value="S-adenosyl-L-methionine-dependent methyltransferases"/>
    <property type="match status" value="1"/>
</dbReference>
<dbReference type="InterPro" id="IPR029063">
    <property type="entry name" value="SAM-dependent_MTases_sf"/>
</dbReference>
<dbReference type="InterPro" id="IPR023149">
    <property type="entry name" value="Trans_acon_MeTrfase_C"/>
</dbReference>
<sequence>MKWDPERYLQFADYRDRPFFDLATRIGAGQPESGPAWVADLGCGTGALTAVLADRWPTSPVIGIDSSEDMIREAHARSGRNLSFAQGRIQDWNPLPGPGVLLSNAALQWVPGHMDLLDRWAKALEPGSWIAVQVPGNFGAPSHALMRELAASPRYAQALAGVLRGTDSVAEPGEYLELFVDAGMAADVWETSYSQVLDGPDPVLDWVRGTALRPVMQALEPDEYRAFEAEYAALLRQAYPPKSWGTVMPFRRIFMVAHKP</sequence>
<evidence type="ECO:0000256" key="2">
    <source>
        <dbReference type="ARBA" id="ARBA00022603"/>
    </source>
</evidence>
<dbReference type="PANTHER" id="PTHR43861:SF1">
    <property type="entry name" value="TRANS-ACONITATE 2-METHYLTRANSFERASE"/>
    <property type="match status" value="1"/>
</dbReference>
<dbReference type="Proteomes" id="UP001063368">
    <property type="component" value="Chromosome"/>
</dbReference>
<dbReference type="GO" id="GO:0030798">
    <property type="term" value="F:trans-aconitate 2-methyltransferase activity"/>
    <property type="evidence" value="ECO:0007669"/>
    <property type="project" value="UniProtKB-EC"/>
</dbReference>
<keyword evidence="4 5" id="KW-0949">S-adenosyl-L-methionine</keyword>
<dbReference type="GO" id="GO:0032259">
    <property type="term" value="P:methylation"/>
    <property type="evidence" value="ECO:0007669"/>
    <property type="project" value="UniProtKB-KW"/>
</dbReference>
<gene>
    <name evidence="5" type="primary">tam</name>
    <name evidence="7" type="ORF">N9A08_07955</name>
</gene>
<comment type="function">
    <text evidence="5">Catalyzes the S-adenosylmethionine monomethyl esterification of trans-aconitate.</text>
</comment>
<evidence type="ECO:0000313" key="8">
    <source>
        <dbReference type="Proteomes" id="UP001063368"/>
    </source>
</evidence>
<comment type="subcellular location">
    <subcellularLocation>
        <location evidence="5">Cytoplasm</location>
    </subcellularLocation>
</comment>
<keyword evidence="1 5" id="KW-0963">Cytoplasm</keyword>
<keyword evidence="2 5" id="KW-0489">Methyltransferase</keyword>
<dbReference type="Pfam" id="PF13649">
    <property type="entry name" value="Methyltransf_25"/>
    <property type="match status" value="1"/>
</dbReference>
<evidence type="ECO:0000256" key="5">
    <source>
        <dbReference type="HAMAP-Rule" id="MF_00560"/>
    </source>
</evidence>
<accession>A0ABY6FWD3</accession>
<dbReference type="RefSeq" id="WP_263128946.1">
    <property type="nucleotide sequence ID" value="NZ_CP106856.1"/>
</dbReference>
<protein>
    <recommendedName>
        <fullName evidence="5">Trans-aconitate 2-methyltransferase</fullName>
        <ecNumber evidence="5">2.1.1.144</ecNumber>
    </recommendedName>
</protein>
<feature type="domain" description="Methyltransferase" evidence="6">
    <location>
        <begin position="38"/>
        <end position="127"/>
    </location>
</feature>